<dbReference type="InterPro" id="IPR027417">
    <property type="entry name" value="P-loop_NTPase"/>
</dbReference>
<feature type="coiled-coil region" evidence="1">
    <location>
        <begin position="300"/>
        <end position="385"/>
    </location>
</feature>
<gene>
    <name evidence="3" type="ORF">EA660_19385</name>
</gene>
<comment type="caution">
    <text evidence="3">The sequence shown here is derived from an EMBL/GenBank/DDBJ whole genome shotgun (WGS) entry which is preliminary data.</text>
</comment>
<dbReference type="Pfam" id="PF13555">
    <property type="entry name" value="AAA_29"/>
    <property type="match status" value="1"/>
</dbReference>
<dbReference type="SUPFAM" id="SSF52540">
    <property type="entry name" value="P-loop containing nucleoside triphosphate hydrolases"/>
    <property type="match status" value="1"/>
</dbReference>
<dbReference type="EMBL" id="SHMC01000012">
    <property type="protein sequence ID" value="TAA19943.1"/>
    <property type="molecule type" value="Genomic_DNA"/>
</dbReference>
<organism evidence="3 4">
    <name type="scientific">Pseudoxanthomonas winnipegensis</name>
    <dbReference type="NCBI Taxonomy" id="2480810"/>
    <lineage>
        <taxon>Bacteria</taxon>
        <taxon>Pseudomonadati</taxon>
        <taxon>Pseudomonadota</taxon>
        <taxon>Gammaproteobacteria</taxon>
        <taxon>Lysobacterales</taxon>
        <taxon>Lysobacteraceae</taxon>
        <taxon>Pseudoxanthomonas</taxon>
    </lineage>
</organism>
<evidence type="ECO:0000313" key="3">
    <source>
        <dbReference type="EMBL" id="TAA19943.1"/>
    </source>
</evidence>
<dbReference type="GO" id="GO:0000731">
    <property type="term" value="P:DNA synthesis involved in DNA repair"/>
    <property type="evidence" value="ECO:0007669"/>
    <property type="project" value="TreeGrafter"/>
</dbReference>
<dbReference type="PANTHER" id="PTHR32182">
    <property type="entry name" value="DNA REPLICATION AND REPAIR PROTEIN RECF"/>
    <property type="match status" value="1"/>
</dbReference>
<dbReference type="GO" id="GO:0006302">
    <property type="term" value="P:double-strand break repair"/>
    <property type="evidence" value="ECO:0007669"/>
    <property type="project" value="TreeGrafter"/>
</dbReference>
<protein>
    <recommendedName>
        <fullName evidence="2">SMC hinge domain-containing protein</fullName>
    </recommendedName>
</protein>
<dbReference type="Proteomes" id="UP000292627">
    <property type="component" value="Unassembled WGS sequence"/>
</dbReference>
<dbReference type="PANTHER" id="PTHR32182:SF0">
    <property type="entry name" value="DNA REPLICATION AND REPAIR PROTEIN RECF"/>
    <property type="match status" value="1"/>
</dbReference>
<dbReference type="InterPro" id="IPR010935">
    <property type="entry name" value="SMC_hinge"/>
</dbReference>
<proteinExistence type="predicted"/>
<dbReference type="GO" id="GO:0051276">
    <property type="term" value="P:chromosome organization"/>
    <property type="evidence" value="ECO:0007669"/>
    <property type="project" value="InterPro"/>
</dbReference>
<dbReference type="GO" id="GO:0005694">
    <property type="term" value="C:chromosome"/>
    <property type="evidence" value="ECO:0007669"/>
    <property type="project" value="InterPro"/>
</dbReference>
<name>A0A4Q8L441_9GAMM</name>
<reference evidence="3 4" key="1">
    <citation type="submission" date="2019-02" db="EMBL/GenBank/DDBJ databases">
        <title>WGS of Pseudoxanthomonas species novum from clinical isolates.</title>
        <authorList>
            <person name="Bernier A.-M."/>
            <person name="Bernard K."/>
            <person name="Vachon A."/>
        </authorList>
    </citation>
    <scope>NUCLEOTIDE SEQUENCE [LARGE SCALE GENOMIC DNA]</scope>
    <source>
        <strain evidence="3 4">NML171200</strain>
    </source>
</reference>
<dbReference type="Gene3D" id="3.40.50.300">
    <property type="entry name" value="P-loop containing nucleotide triphosphate hydrolases"/>
    <property type="match status" value="1"/>
</dbReference>
<sequence>MPTRWKRKTPMKPLESLGMVQYFLYEREDLELGGNTAFLGPNGTGKTALLDAFQIVLLAADSNKTHFNASGEGKKRARTLREYCLGVYGQSDAERCRASANTYINLVFRDPETEVPVTAGVSLSANAEDPDHTFNSLYILPGVALTTLDHTDPETGGKTILPWRKFQHVAKDKCTLAGTTPIFTQNREEFLRQLFIGHLASPGERPNTRAIRSAFARSLKLNKDVDDLNETLRQHLIEQRLTNVKAFRTRLEQFRDVREMIRRLVDRIERAGVVADRYAQVKRERTTHANLDALRALYEAERIAEELGNQQDQAETLKQQLETAILDLARAETEKTQAQKARDRAFELRSIDPEYLKQAGESERLKDKEARQADTRKELDNLLKLALETAVAAGKLPVVSHHQGDFEDAINQLLDLQRHAEAISVPEPVAIQSAMQAMAHLRDLVNKALFAAEREAEKARDDARDARTAWERSQRGLTQLRPAVTALQRLLADAGIDARPICDLLKITDPQWQPALETYLGIHVDALLVPEARELDAIRIYKEHKEARSIFRVKLALPSRGRPWIAKGGGKFAAQLIEGQDKAAVRYLQGELGQLSLADSAEQLQAGTKAISRDGMVSSGGGVERMRLMARDELLIGRSDTDTQRHATQAALDEAQAAFERAKIQAKLIVPMEQRLALFADVQTTYPRLEALFTANAADHRELRDLRDALVATQSDQLGILNANFEAAGKRLTEADANEKRLIGLRSTLDSESKTVQNRIDSLVQRQELVKLDETRTRQHPLYNANEVQRHRERYDGRHDDNWQELLTSLHTAIQNADKAATHHDREAWEKFSLYIRDFQLHNIDVASSQWERAYAFILEDKQRLEDLELADQEAKSQEAYDAAVKVFRTDVAQTLLEGFEAIEEQINGLNDVLKQAPEFSNGERYSFKYAPVEQHRTLYDFLKRVREHGDAEEDIFGGTGKVPEEFKALVEGDASSELLHETSPLNDHRRFFSYDVEILSQNKPIGLLSKRLGPGSGGEHRTPLYVIFGAALAAAYGKARGKQTGGGIMLLDEAFEKMDAQNVRATADYLNALGLQLVMAGPEADQAKMSSFLNIYYDMARYGSRTVQLTKNVVLDEARELLQSDNYLLHPELVEQAMITIAETEHAAG</sequence>
<evidence type="ECO:0000256" key="1">
    <source>
        <dbReference type="SAM" id="Coils"/>
    </source>
</evidence>
<evidence type="ECO:0000259" key="2">
    <source>
        <dbReference type="Pfam" id="PF06470"/>
    </source>
</evidence>
<dbReference type="AlphaFoldDB" id="A0A4Q8L441"/>
<accession>A0A4Q8L441</accession>
<dbReference type="Pfam" id="PF06470">
    <property type="entry name" value="SMC_hinge"/>
    <property type="match status" value="1"/>
</dbReference>
<dbReference type="Pfam" id="PF13558">
    <property type="entry name" value="SbcC_Walker_B"/>
    <property type="match status" value="1"/>
</dbReference>
<keyword evidence="1" id="KW-0175">Coiled coil</keyword>
<dbReference type="GO" id="GO:0005524">
    <property type="term" value="F:ATP binding"/>
    <property type="evidence" value="ECO:0007669"/>
    <property type="project" value="InterPro"/>
</dbReference>
<dbReference type="OrthoDB" id="174137at2"/>
<evidence type="ECO:0000313" key="4">
    <source>
        <dbReference type="Proteomes" id="UP000292627"/>
    </source>
</evidence>
<feature type="domain" description="SMC hinge" evidence="2">
    <location>
        <begin position="500"/>
        <end position="602"/>
    </location>
</feature>